<keyword evidence="1" id="KW-0812">Transmembrane</keyword>
<dbReference type="Proteomes" id="UP000609651">
    <property type="component" value="Unassembled WGS sequence"/>
</dbReference>
<feature type="transmembrane region" description="Helical" evidence="1">
    <location>
        <begin position="25"/>
        <end position="47"/>
    </location>
</feature>
<reference evidence="2 3" key="1">
    <citation type="journal article" date="2020" name="Syst. Appl. Microbiol.">
        <title>Alienimonas chondri sp. nov., a novel planctomycete isolated from the biofilm of the red alga Chondrus crispus.</title>
        <authorList>
            <person name="Vitorino I."/>
            <person name="Albuquerque L."/>
            <person name="Wiegand S."/>
            <person name="Kallscheuer N."/>
            <person name="da Costa M.S."/>
            <person name="Lobo-da-Cunha A."/>
            <person name="Jogler C."/>
            <person name="Lage O.M."/>
        </authorList>
    </citation>
    <scope>NUCLEOTIDE SEQUENCE [LARGE SCALE GENOMIC DNA]</scope>
    <source>
        <strain evidence="2 3">LzC2</strain>
    </source>
</reference>
<organism evidence="2 3">
    <name type="scientific">Alienimonas chondri</name>
    <dbReference type="NCBI Taxonomy" id="2681879"/>
    <lineage>
        <taxon>Bacteria</taxon>
        <taxon>Pseudomonadati</taxon>
        <taxon>Planctomycetota</taxon>
        <taxon>Planctomycetia</taxon>
        <taxon>Planctomycetales</taxon>
        <taxon>Planctomycetaceae</taxon>
        <taxon>Alienimonas</taxon>
    </lineage>
</organism>
<keyword evidence="1" id="KW-1133">Transmembrane helix</keyword>
<dbReference type="RefSeq" id="WP_171182996.1">
    <property type="nucleotide sequence ID" value="NZ_WTPX01000005.1"/>
</dbReference>
<sequence length="74" mass="7745">MLELILVGLVCYVTGKAAEMEGQSFIVWAFVAVLVCFVSSAAVMIVFGVPFVGALLGAALSFGLLMGYKALANR</sequence>
<evidence type="ECO:0000256" key="1">
    <source>
        <dbReference type="SAM" id="Phobius"/>
    </source>
</evidence>
<accession>A0ABX1V7R8</accession>
<protein>
    <submittedName>
        <fullName evidence="2">Uncharacterized protein</fullName>
    </submittedName>
</protein>
<evidence type="ECO:0000313" key="2">
    <source>
        <dbReference type="EMBL" id="NNJ24253.1"/>
    </source>
</evidence>
<gene>
    <name evidence="2" type="ORF">LzC2_03050</name>
</gene>
<evidence type="ECO:0000313" key="3">
    <source>
        <dbReference type="Proteomes" id="UP000609651"/>
    </source>
</evidence>
<keyword evidence="3" id="KW-1185">Reference proteome</keyword>
<dbReference type="EMBL" id="WTPX01000005">
    <property type="protein sequence ID" value="NNJ24253.1"/>
    <property type="molecule type" value="Genomic_DNA"/>
</dbReference>
<comment type="caution">
    <text evidence="2">The sequence shown here is derived from an EMBL/GenBank/DDBJ whole genome shotgun (WGS) entry which is preliminary data.</text>
</comment>
<name>A0ABX1V7R8_9PLAN</name>
<proteinExistence type="predicted"/>
<feature type="transmembrane region" description="Helical" evidence="1">
    <location>
        <begin position="54"/>
        <end position="71"/>
    </location>
</feature>
<keyword evidence="1" id="KW-0472">Membrane</keyword>